<evidence type="ECO:0000256" key="5">
    <source>
        <dbReference type="ARBA" id="ARBA00022840"/>
    </source>
</evidence>
<dbReference type="GO" id="GO:0071555">
    <property type="term" value="P:cell wall organization"/>
    <property type="evidence" value="ECO:0007669"/>
    <property type="project" value="UniProtKB-KW"/>
</dbReference>
<keyword evidence="16" id="KW-1185">Reference proteome</keyword>
<feature type="domain" description="Mur ligase central" evidence="14">
    <location>
        <begin position="112"/>
        <end position="301"/>
    </location>
</feature>
<sequence length="474" mass="49383">MAETPLWTLDEIRAATGGRLEGDAPGPLTGVSIDSRTVAPGDIFVAIRGEANDGHDYAAAALTAGAGLAVVSRVDAEMRAAGPLLVVDDPLAALEAMGRAARARTDARIVAVTGSVGKTGTKDALRLCLGACGKTAASVASYNNQWGVPLSLARMPADTRFGVFEIGMNHPGEITPLTRMVRPHVAIVTTVEPCHIGFFDSLDEIADAKAEIFAGLEPGGAAVLNRDNAYFDRLKQAAEAAGAGRIVGFGEDERADVRVRTMVLHEDWSTVSASVLGHDVTYKLGAPGRHVVMNSLAVLAASVLAGADLARVALRLRDLEPPKGRGARLALRVRGGEATLIDESYNANPTSVRAALDVLSRVRTGRGGRRIVVLGDMLELGDEAPALHAGLAGPIDEAGVDVVYACGPHMAHLWERLDPSRRGAYAQTSAELVEPLVAGLGPGDVVTVKGSLGMRMGLVVTALKEAFAAREPMA</sequence>
<dbReference type="SUPFAM" id="SSF63418">
    <property type="entry name" value="MurE/MurF N-terminal domain"/>
    <property type="match status" value="1"/>
</dbReference>
<keyword evidence="9 10" id="KW-0961">Cell wall biogenesis/degradation</keyword>
<dbReference type="InterPro" id="IPR035911">
    <property type="entry name" value="MurE/MurF_N"/>
</dbReference>
<dbReference type="RefSeq" id="WP_213162253.1">
    <property type="nucleotide sequence ID" value="NZ_CP058214.1"/>
</dbReference>
<evidence type="ECO:0000256" key="4">
    <source>
        <dbReference type="ARBA" id="ARBA00022741"/>
    </source>
</evidence>
<dbReference type="NCBIfam" id="TIGR01143">
    <property type="entry name" value="murF"/>
    <property type="match status" value="1"/>
</dbReference>
<keyword evidence="8 10" id="KW-0131">Cell cycle</keyword>
<evidence type="ECO:0000259" key="14">
    <source>
        <dbReference type="Pfam" id="PF08245"/>
    </source>
</evidence>
<comment type="catalytic activity">
    <reaction evidence="10 11">
        <text>D-alanyl-D-alanine + UDP-N-acetyl-alpha-D-muramoyl-L-alanyl-gamma-D-glutamyl-meso-2,6-diaminopimelate + ATP = UDP-N-acetyl-alpha-D-muramoyl-L-alanyl-gamma-D-glutamyl-meso-2,6-diaminopimeloyl-D-alanyl-D-alanine + ADP + phosphate + H(+)</text>
        <dbReference type="Rhea" id="RHEA:28374"/>
        <dbReference type="ChEBI" id="CHEBI:15378"/>
        <dbReference type="ChEBI" id="CHEBI:30616"/>
        <dbReference type="ChEBI" id="CHEBI:43474"/>
        <dbReference type="ChEBI" id="CHEBI:57822"/>
        <dbReference type="ChEBI" id="CHEBI:61386"/>
        <dbReference type="ChEBI" id="CHEBI:83905"/>
        <dbReference type="ChEBI" id="CHEBI:456216"/>
        <dbReference type="EC" id="6.3.2.10"/>
    </reaction>
</comment>
<dbReference type="InterPro" id="IPR036565">
    <property type="entry name" value="Mur-like_cat_sf"/>
</dbReference>
<comment type="similarity">
    <text evidence="10">Belongs to the MurCDEF family. MurF subfamily.</text>
</comment>
<evidence type="ECO:0000259" key="13">
    <source>
        <dbReference type="Pfam" id="PF02875"/>
    </source>
</evidence>
<keyword evidence="2 10" id="KW-0436">Ligase</keyword>
<keyword evidence="3 10" id="KW-0132">Cell division</keyword>
<gene>
    <name evidence="10" type="primary">murF</name>
    <name evidence="15" type="ORF">HW532_20585</name>
</gene>
<dbReference type="Pfam" id="PF08245">
    <property type="entry name" value="Mur_ligase_M"/>
    <property type="match status" value="1"/>
</dbReference>
<dbReference type="PANTHER" id="PTHR43024">
    <property type="entry name" value="UDP-N-ACETYLMURAMOYL-TRIPEPTIDE--D-ALANYL-D-ALANINE LIGASE"/>
    <property type="match status" value="1"/>
</dbReference>
<comment type="subcellular location">
    <subcellularLocation>
        <location evidence="10 11">Cytoplasm</location>
    </subcellularLocation>
</comment>
<proteinExistence type="inferred from homology"/>
<dbReference type="Pfam" id="PF01225">
    <property type="entry name" value="Mur_ligase"/>
    <property type="match status" value="1"/>
</dbReference>
<dbReference type="InterPro" id="IPR051046">
    <property type="entry name" value="MurCDEF_CellWall_CoF430Synth"/>
</dbReference>
<evidence type="ECO:0000313" key="16">
    <source>
        <dbReference type="Proteomes" id="UP000593594"/>
    </source>
</evidence>
<dbReference type="GO" id="GO:0005524">
    <property type="term" value="F:ATP binding"/>
    <property type="evidence" value="ECO:0007669"/>
    <property type="project" value="UniProtKB-UniRule"/>
</dbReference>
<dbReference type="UniPathway" id="UPA00219"/>
<name>A0A7S8C7N4_9HYPH</name>
<dbReference type="GO" id="GO:0009252">
    <property type="term" value="P:peptidoglycan biosynthetic process"/>
    <property type="evidence" value="ECO:0007669"/>
    <property type="project" value="UniProtKB-UniRule"/>
</dbReference>
<dbReference type="InterPro" id="IPR000713">
    <property type="entry name" value="Mur_ligase_N"/>
</dbReference>
<dbReference type="InterPro" id="IPR036615">
    <property type="entry name" value="Mur_ligase_C_dom_sf"/>
</dbReference>
<feature type="domain" description="Mur ligase C-terminal" evidence="13">
    <location>
        <begin position="335"/>
        <end position="451"/>
    </location>
</feature>
<dbReference type="PANTHER" id="PTHR43024:SF1">
    <property type="entry name" value="UDP-N-ACETYLMURAMOYL-TRIPEPTIDE--D-ALANYL-D-ALANINE LIGASE"/>
    <property type="match status" value="1"/>
</dbReference>
<evidence type="ECO:0000256" key="7">
    <source>
        <dbReference type="ARBA" id="ARBA00022984"/>
    </source>
</evidence>
<evidence type="ECO:0000259" key="12">
    <source>
        <dbReference type="Pfam" id="PF01225"/>
    </source>
</evidence>
<reference evidence="15 16" key="1">
    <citation type="submission" date="2020-06" db="EMBL/GenBank/DDBJ databases">
        <title>Genome sequence of 2 isolates from Red Sea Mangroves.</title>
        <authorList>
            <person name="Sefrji F."/>
            <person name="Michoud G."/>
            <person name="Merlino G."/>
            <person name="Daffonchio D."/>
        </authorList>
    </citation>
    <scope>NUCLEOTIDE SEQUENCE [LARGE SCALE GENOMIC DNA]</scope>
    <source>
        <strain evidence="15 16">R1DC25</strain>
    </source>
</reference>
<dbReference type="GO" id="GO:0051301">
    <property type="term" value="P:cell division"/>
    <property type="evidence" value="ECO:0007669"/>
    <property type="project" value="UniProtKB-KW"/>
</dbReference>
<evidence type="ECO:0000256" key="10">
    <source>
        <dbReference type="HAMAP-Rule" id="MF_02019"/>
    </source>
</evidence>
<dbReference type="Proteomes" id="UP000593594">
    <property type="component" value="Chromosome"/>
</dbReference>
<comment type="function">
    <text evidence="10 11">Involved in cell wall formation. Catalyzes the final step in the synthesis of UDP-N-acetylmuramoyl-pentapeptide, the precursor of murein.</text>
</comment>
<dbReference type="NCBIfam" id="NF010693">
    <property type="entry name" value="PRK14093.1"/>
    <property type="match status" value="1"/>
</dbReference>
<dbReference type="AlphaFoldDB" id="A0A7S8C7N4"/>
<evidence type="ECO:0000256" key="6">
    <source>
        <dbReference type="ARBA" id="ARBA00022960"/>
    </source>
</evidence>
<dbReference type="HAMAP" id="MF_02019">
    <property type="entry name" value="MurF"/>
    <property type="match status" value="1"/>
</dbReference>
<dbReference type="SUPFAM" id="SSF53623">
    <property type="entry name" value="MurD-like peptide ligases, catalytic domain"/>
    <property type="match status" value="1"/>
</dbReference>
<evidence type="ECO:0000256" key="2">
    <source>
        <dbReference type="ARBA" id="ARBA00022598"/>
    </source>
</evidence>
<evidence type="ECO:0000256" key="9">
    <source>
        <dbReference type="ARBA" id="ARBA00023316"/>
    </source>
</evidence>
<dbReference type="GO" id="GO:0005737">
    <property type="term" value="C:cytoplasm"/>
    <property type="evidence" value="ECO:0007669"/>
    <property type="project" value="UniProtKB-SubCell"/>
</dbReference>
<keyword evidence="6 10" id="KW-0133">Cell shape</keyword>
<evidence type="ECO:0000313" key="15">
    <source>
        <dbReference type="EMBL" id="QPC44882.1"/>
    </source>
</evidence>
<organism evidence="15 16">
    <name type="scientific">Kaustia mangrovi</name>
    <dbReference type="NCBI Taxonomy" id="2593653"/>
    <lineage>
        <taxon>Bacteria</taxon>
        <taxon>Pseudomonadati</taxon>
        <taxon>Pseudomonadota</taxon>
        <taxon>Alphaproteobacteria</taxon>
        <taxon>Hyphomicrobiales</taxon>
        <taxon>Parvibaculaceae</taxon>
        <taxon>Kaustia</taxon>
    </lineage>
</organism>
<comment type="pathway">
    <text evidence="10 11">Cell wall biogenesis; peptidoglycan biosynthesis.</text>
</comment>
<feature type="domain" description="Mur ligase N-terminal catalytic" evidence="12">
    <location>
        <begin position="28"/>
        <end position="80"/>
    </location>
</feature>
<accession>A0A7S8C7N4</accession>
<evidence type="ECO:0000256" key="1">
    <source>
        <dbReference type="ARBA" id="ARBA00022490"/>
    </source>
</evidence>
<keyword evidence="5 10" id="KW-0067">ATP-binding</keyword>
<dbReference type="InterPro" id="IPR004101">
    <property type="entry name" value="Mur_ligase_C"/>
</dbReference>
<dbReference type="InterPro" id="IPR013221">
    <property type="entry name" value="Mur_ligase_cen"/>
</dbReference>
<dbReference type="SUPFAM" id="SSF53244">
    <property type="entry name" value="MurD-like peptide ligases, peptide-binding domain"/>
    <property type="match status" value="1"/>
</dbReference>
<dbReference type="EMBL" id="CP058214">
    <property type="protein sequence ID" value="QPC44882.1"/>
    <property type="molecule type" value="Genomic_DNA"/>
</dbReference>
<dbReference type="EC" id="6.3.2.10" evidence="10 11"/>
<dbReference type="Gene3D" id="3.40.1390.10">
    <property type="entry name" value="MurE/MurF, N-terminal domain"/>
    <property type="match status" value="1"/>
</dbReference>
<evidence type="ECO:0000256" key="3">
    <source>
        <dbReference type="ARBA" id="ARBA00022618"/>
    </source>
</evidence>
<evidence type="ECO:0000256" key="11">
    <source>
        <dbReference type="RuleBase" id="RU004136"/>
    </source>
</evidence>
<protein>
    <recommendedName>
        <fullName evidence="10 11">UDP-N-acetylmuramoyl-tripeptide--D-alanyl-D-alanine ligase</fullName>
        <ecNumber evidence="10 11">6.3.2.10</ecNumber>
    </recommendedName>
    <alternativeName>
        <fullName evidence="10">D-alanyl-D-alanine-adding enzyme</fullName>
    </alternativeName>
</protein>
<dbReference type="Gene3D" id="3.90.190.20">
    <property type="entry name" value="Mur ligase, C-terminal domain"/>
    <property type="match status" value="1"/>
</dbReference>
<dbReference type="Pfam" id="PF02875">
    <property type="entry name" value="Mur_ligase_C"/>
    <property type="match status" value="1"/>
</dbReference>
<dbReference type="Gene3D" id="3.40.1190.10">
    <property type="entry name" value="Mur-like, catalytic domain"/>
    <property type="match status" value="1"/>
</dbReference>
<dbReference type="InterPro" id="IPR005863">
    <property type="entry name" value="UDP-N-AcMur_synth"/>
</dbReference>
<keyword evidence="7 10" id="KW-0573">Peptidoglycan synthesis</keyword>
<keyword evidence="1 10" id="KW-0963">Cytoplasm</keyword>
<keyword evidence="4 10" id="KW-0547">Nucleotide-binding</keyword>
<dbReference type="KEGG" id="kmn:HW532_20585"/>
<dbReference type="GO" id="GO:0047480">
    <property type="term" value="F:UDP-N-acetylmuramoyl-tripeptide-D-alanyl-D-alanine ligase activity"/>
    <property type="evidence" value="ECO:0007669"/>
    <property type="project" value="UniProtKB-UniRule"/>
</dbReference>
<evidence type="ECO:0000256" key="8">
    <source>
        <dbReference type="ARBA" id="ARBA00023306"/>
    </source>
</evidence>
<comment type="caution">
    <text evidence="10">Lacks conserved residue(s) required for the propagation of feature annotation.</text>
</comment>
<dbReference type="GO" id="GO:0008360">
    <property type="term" value="P:regulation of cell shape"/>
    <property type="evidence" value="ECO:0007669"/>
    <property type="project" value="UniProtKB-KW"/>
</dbReference>